<evidence type="ECO:0000256" key="1">
    <source>
        <dbReference type="ARBA" id="ARBA00001946"/>
    </source>
</evidence>
<keyword evidence="5" id="KW-0460">Magnesium</keyword>
<comment type="similarity">
    <text evidence="2 6">Belongs to the FPP/GGPP synthase family.</text>
</comment>
<evidence type="ECO:0000256" key="6">
    <source>
        <dbReference type="RuleBase" id="RU004466"/>
    </source>
</evidence>
<dbReference type="PANTHER" id="PTHR12001">
    <property type="entry name" value="GERANYLGERANYL PYROPHOSPHATE SYNTHASE"/>
    <property type="match status" value="1"/>
</dbReference>
<dbReference type="InterPro" id="IPR000092">
    <property type="entry name" value="Polyprenyl_synt"/>
</dbReference>
<dbReference type="PANTHER" id="PTHR12001:SF69">
    <property type="entry name" value="ALL TRANS-POLYPRENYL-DIPHOSPHATE SYNTHASE PDSS1"/>
    <property type="match status" value="1"/>
</dbReference>
<reference evidence="7 8" key="1">
    <citation type="journal article" date="2012" name="J. Bacteriol.">
        <title>Genome Sequence of Strain IMCC14465, Isolated from the East Sea, Belonging to the PS1 Clade of Alphaproteobacteria.</title>
        <authorList>
            <person name="Yang S.J."/>
            <person name="Kang I."/>
            <person name="Cho J.C."/>
        </authorList>
    </citation>
    <scope>NUCLEOTIDE SEQUENCE [LARGE SCALE GENOMIC DNA]</scope>
    <source>
        <strain evidence="7 8">IMCC14465</strain>
    </source>
</reference>
<keyword evidence="3 6" id="KW-0808">Transferase</keyword>
<evidence type="ECO:0000313" key="8">
    <source>
        <dbReference type="Proteomes" id="UP000004836"/>
    </source>
</evidence>
<gene>
    <name evidence="7" type="ORF">IMCC14465_12090</name>
</gene>
<sequence>MESVVFFENFKREDVLSNLLSAFQKEMQSVDQIIRNKIVSDVTNVPDISNHIFISGGKRLRPLLTLASARLTEYAGKSHITLAASVELMHTATLLHDDVVDESDMRRGRQTARMGWGNAASVLVGDYLLGQAFRLMVSTGSIPALKVLSDAAAIIAEGEVLQLSIMNNLDTTEDAYMRVVDSKTAALFSAATEVGALIGDQDHSVAAALASYGRNLGIAFQLVDDVLDYGHSSDIGKNAGDDFREGKITLPIILAYRRGDESEREFWRRTIEARDQKEDDFEKACNLLTKYKTLEDTRDRAAHYGSIAKDALVTFRETETRQQMLDVINFCISRAY</sequence>
<dbReference type="EMBL" id="ALYF01000003">
    <property type="protein sequence ID" value="EJW21413.1"/>
    <property type="molecule type" value="Genomic_DNA"/>
</dbReference>
<accession>J9DH25</accession>
<dbReference type="InterPro" id="IPR008949">
    <property type="entry name" value="Isoprenoid_synthase_dom_sf"/>
</dbReference>
<evidence type="ECO:0000256" key="5">
    <source>
        <dbReference type="ARBA" id="ARBA00022842"/>
    </source>
</evidence>
<comment type="cofactor">
    <cofactor evidence="1">
        <name>Mg(2+)</name>
        <dbReference type="ChEBI" id="CHEBI:18420"/>
    </cofactor>
</comment>
<evidence type="ECO:0000256" key="2">
    <source>
        <dbReference type="ARBA" id="ARBA00006706"/>
    </source>
</evidence>
<dbReference type="SUPFAM" id="SSF48576">
    <property type="entry name" value="Terpenoid synthases"/>
    <property type="match status" value="1"/>
</dbReference>
<dbReference type="Proteomes" id="UP000004836">
    <property type="component" value="Unassembled WGS sequence"/>
</dbReference>
<evidence type="ECO:0000313" key="7">
    <source>
        <dbReference type="EMBL" id="EJW21413.1"/>
    </source>
</evidence>
<dbReference type="GO" id="GO:0008299">
    <property type="term" value="P:isoprenoid biosynthetic process"/>
    <property type="evidence" value="ECO:0007669"/>
    <property type="project" value="InterPro"/>
</dbReference>
<dbReference type="CDD" id="cd00685">
    <property type="entry name" value="Trans_IPPS_HT"/>
    <property type="match status" value="1"/>
</dbReference>
<dbReference type="InterPro" id="IPR033749">
    <property type="entry name" value="Polyprenyl_synt_CS"/>
</dbReference>
<dbReference type="SFLD" id="SFLDS00005">
    <property type="entry name" value="Isoprenoid_Synthase_Type_I"/>
    <property type="match status" value="1"/>
</dbReference>
<dbReference type="EC" id="2.5.1.1" evidence="7"/>
<dbReference type="Pfam" id="PF00348">
    <property type="entry name" value="polyprenyl_synt"/>
    <property type="match status" value="1"/>
</dbReference>
<comment type="caution">
    <text evidence="7">The sequence shown here is derived from an EMBL/GenBank/DDBJ whole genome shotgun (WGS) entry which is preliminary data.</text>
</comment>
<keyword evidence="4" id="KW-0479">Metal-binding</keyword>
<dbReference type="PROSITE" id="PS00444">
    <property type="entry name" value="POLYPRENYL_SYNTHASE_2"/>
    <property type="match status" value="1"/>
</dbReference>
<evidence type="ECO:0000256" key="4">
    <source>
        <dbReference type="ARBA" id="ARBA00022723"/>
    </source>
</evidence>
<dbReference type="PATRIC" id="fig|1220535.3.peg.1203"/>
<dbReference type="GO" id="GO:0004161">
    <property type="term" value="F:dimethylallyltranstransferase activity"/>
    <property type="evidence" value="ECO:0007669"/>
    <property type="project" value="UniProtKB-EC"/>
</dbReference>
<protein>
    <submittedName>
        <fullName evidence="7">Octaprenyl-diphosphate synthase protein</fullName>
        <ecNumber evidence="7">2.5.1.1</ecNumber>
    </submittedName>
</protein>
<dbReference type="AlphaFoldDB" id="J9DH25"/>
<dbReference type="PROSITE" id="PS00723">
    <property type="entry name" value="POLYPRENYL_SYNTHASE_1"/>
    <property type="match status" value="1"/>
</dbReference>
<dbReference type="STRING" id="1220535.IMCC14465_12090"/>
<dbReference type="GO" id="GO:0046872">
    <property type="term" value="F:metal ion binding"/>
    <property type="evidence" value="ECO:0007669"/>
    <property type="project" value="UniProtKB-KW"/>
</dbReference>
<organism evidence="7 8">
    <name type="scientific">alpha proteobacterium IMCC14465</name>
    <dbReference type="NCBI Taxonomy" id="1220535"/>
    <lineage>
        <taxon>Bacteria</taxon>
        <taxon>Pseudomonadati</taxon>
        <taxon>Pseudomonadota</taxon>
        <taxon>Alphaproteobacteria</taxon>
        <taxon>PS1 clade</taxon>
    </lineage>
</organism>
<proteinExistence type="inferred from homology"/>
<dbReference type="Gene3D" id="1.10.600.10">
    <property type="entry name" value="Farnesyl Diphosphate Synthase"/>
    <property type="match status" value="1"/>
</dbReference>
<dbReference type="eggNOG" id="COG0142">
    <property type="taxonomic scope" value="Bacteria"/>
</dbReference>
<evidence type="ECO:0000256" key="3">
    <source>
        <dbReference type="ARBA" id="ARBA00022679"/>
    </source>
</evidence>
<name>J9DH25_9PROT</name>
<dbReference type="OrthoDB" id="9805316at2"/>
<keyword evidence="8" id="KW-1185">Reference proteome</keyword>